<gene>
    <name evidence="2" type="ORF">JCGZ_04533</name>
</gene>
<feature type="transmembrane region" description="Helical" evidence="1">
    <location>
        <begin position="122"/>
        <end position="142"/>
    </location>
</feature>
<dbReference type="EMBL" id="KK914214">
    <property type="protein sequence ID" value="KDP46599.1"/>
    <property type="molecule type" value="Genomic_DNA"/>
</dbReference>
<keyword evidence="1" id="KW-0812">Transmembrane</keyword>
<protein>
    <submittedName>
        <fullName evidence="2">Uncharacterized protein</fullName>
    </submittedName>
</protein>
<organism evidence="2 3">
    <name type="scientific">Jatropha curcas</name>
    <name type="common">Barbados nut</name>
    <dbReference type="NCBI Taxonomy" id="180498"/>
    <lineage>
        <taxon>Eukaryota</taxon>
        <taxon>Viridiplantae</taxon>
        <taxon>Streptophyta</taxon>
        <taxon>Embryophyta</taxon>
        <taxon>Tracheophyta</taxon>
        <taxon>Spermatophyta</taxon>
        <taxon>Magnoliopsida</taxon>
        <taxon>eudicotyledons</taxon>
        <taxon>Gunneridae</taxon>
        <taxon>Pentapetalae</taxon>
        <taxon>rosids</taxon>
        <taxon>fabids</taxon>
        <taxon>Malpighiales</taxon>
        <taxon>Euphorbiaceae</taxon>
        <taxon>Crotonoideae</taxon>
        <taxon>Jatropheae</taxon>
        <taxon>Jatropha</taxon>
    </lineage>
</organism>
<keyword evidence="1" id="KW-0472">Membrane</keyword>
<reference evidence="2 3" key="1">
    <citation type="journal article" date="2014" name="PLoS ONE">
        <title>Global Analysis of Gene Expression Profiles in Physic Nut (Jatropha curcas L.) Seedlings Exposed to Salt Stress.</title>
        <authorList>
            <person name="Zhang L."/>
            <person name="Zhang C."/>
            <person name="Wu P."/>
            <person name="Chen Y."/>
            <person name="Li M."/>
            <person name="Jiang H."/>
            <person name="Wu G."/>
        </authorList>
    </citation>
    <scope>NUCLEOTIDE SEQUENCE [LARGE SCALE GENOMIC DNA]</scope>
    <source>
        <strain evidence="3">cv. GZQX0401</strain>
        <tissue evidence="2">Young leaves</tissue>
    </source>
</reference>
<dbReference type="AlphaFoldDB" id="A0A067LPX2"/>
<proteinExistence type="predicted"/>
<evidence type="ECO:0000256" key="1">
    <source>
        <dbReference type="SAM" id="Phobius"/>
    </source>
</evidence>
<dbReference type="Proteomes" id="UP000027138">
    <property type="component" value="Unassembled WGS sequence"/>
</dbReference>
<name>A0A067LPX2_JATCU</name>
<sequence length="152" mass="16977">MFILSFPSPSPSRFPVKRPLFLASEALKSFIRRKEYDSSLGLRDLSPDREKIRPKGFGAVAATFPAIHAVLGDLRIRGRFRSIPLLFLFHLTVSVLSMVAGIGKPKAVSTEHSRCVIGDSHLLMLLIYCFYFDVFVSVHEFGHAVSAARRSI</sequence>
<keyword evidence="3" id="KW-1185">Reference proteome</keyword>
<feature type="transmembrane region" description="Helical" evidence="1">
    <location>
        <begin position="83"/>
        <end position="102"/>
    </location>
</feature>
<keyword evidence="1" id="KW-1133">Transmembrane helix</keyword>
<accession>A0A067LPX2</accession>
<evidence type="ECO:0000313" key="3">
    <source>
        <dbReference type="Proteomes" id="UP000027138"/>
    </source>
</evidence>
<evidence type="ECO:0000313" key="2">
    <source>
        <dbReference type="EMBL" id="KDP46599.1"/>
    </source>
</evidence>